<dbReference type="GO" id="GO:0017057">
    <property type="term" value="F:6-phosphogluconolactonase activity"/>
    <property type="evidence" value="ECO:0007669"/>
    <property type="project" value="TreeGrafter"/>
</dbReference>
<dbReference type="EMBL" id="FRCS01000005">
    <property type="protein sequence ID" value="SHN34529.1"/>
    <property type="molecule type" value="Genomic_DNA"/>
</dbReference>
<dbReference type="RefSeq" id="WP_073258867.1">
    <property type="nucleotide sequence ID" value="NZ_FRCS01000005.1"/>
</dbReference>
<evidence type="ECO:0000313" key="2">
    <source>
        <dbReference type="EMBL" id="SHN34529.1"/>
    </source>
</evidence>
<keyword evidence="3" id="KW-1185">Reference proteome</keyword>
<reference evidence="2 3" key="1">
    <citation type="submission" date="2016-11" db="EMBL/GenBank/DDBJ databases">
        <authorList>
            <person name="Jaros S."/>
            <person name="Januszkiewicz K."/>
            <person name="Wedrychowicz H."/>
        </authorList>
    </citation>
    <scope>NUCLEOTIDE SEQUENCE [LARGE SCALE GENOMIC DNA]</scope>
    <source>
        <strain evidence="2 3">DSM 46144</strain>
    </source>
</reference>
<keyword evidence="2" id="KW-0413">Isomerase</keyword>
<dbReference type="SUPFAM" id="SSF51004">
    <property type="entry name" value="C-terminal (heme d1) domain of cytochrome cd1-nitrite reductase"/>
    <property type="match status" value="1"/>
</dbReference>
<dbReference type="Gene3D" id="2.130.10.10">
    <property type="entry name" value="YVTN repeat-like/Quinoprotein amine dehydrogenase"/>
    <property type="match status" value="1"/>
</dbReference>
<protein>
    <submittedName>
        <fullName evidence="2">6-phosphogluconolactonase, cycloisomerase 2 family</fullName>
    </submittedName>
</protein>
<sequence length="312" mass="32084">MTRLVIGSYTSDMGGQGAGLTALPGGPSVATASPSFVITDGSVLYAVNEGDGTVSSYAADTLALLSTQSTGGQWPCHLTLTDGHLLAANYGSGSVSVHPVDGGVIGARTDLVQHSGSGPRTDRQEGPHAHQVVVSDDGTVTVVDLGIDRLVHYWLTDGTLDQTGETVLPAGTGPRHVAIHPSGDWYLAGELSSTVLTLVDGVVIAETPATAVEGANQPSAIALSPDGQYLYLANRGPDTITTFRLDAVGVPEPIAEVPTGGHWPRDFALVDGGLVVTNERSHTLVRFRLEDGIPVPTGEVIEIGSPTCVLPG</sequence>
<proteinExistence type="inferred from homology"/>
<dbReference type="InterPro" id="IPR050282">
    <property type="entry name" value="Cycloisomerase_2"/>
</dbReference>
<dbReference type="OrthoDB" id="9790815at2"/>
<dbReference type="GO" id="GO:0016853">
    <property type="term" value="F:isomerase activity"/>
    <property type="evidence" value="ECO:0007669"/>
    <property type="project" value="UniProtKB-KW"/>
</dbReference>
<dbReference type="PANTHER" id="PTHR30344:SF1">
    <property type="entry name" value="6-PHOSPHOGLUCONOLACTONASE"/>
    <property type="match status" value="1"/>
</dbReference>
<dbReference type="InterPro" id="IPR015943">
    <property type="entry name" value="WD40/YVTN_repeat-like_dom_sf"/>
</dbReference>
<name>A0A1M7QSY1_9ACTN</name>
<dbReference type="Proteomes" id="UP000184440">
    <property type="component" value="Unassembled WGS sequence"/>
</dbReference>
<dbReference type="PANTHER" id="PTHR30344">
    <property type="entry name" value="6-PHOSPHOGLUCONOLACTONASE-RELATED"/>
    <property type="match status" value="1"/>
</dbReference>
<dbReference type="InterPro" id="IPR011048">
    <property type="entry name" value="Haem_d1_sf"/>
</dbReference>
<evidence type="ECO:0000313" key="3">
    <source>
        <dbReference type="Proteomes" id="UP000184440"/>
    </source>
</evidence>
<dbReference type="GO" id="GO:0005829">
    <property type="term" value="C:cytosol"/>
    <property type="evidence" value="ECO:0007669"/>
    <property type="project" value="TreeGrafter"/>
</dbReference>
<organism evidence="2 3">
    <name type="scientific">Cryptosporangium aurantiacum</name>
    <dbReference type="NCBI Taxonomy" id="134849"/>
    <lineage>
        <taxon>Bacteria</taxon>
        <taxon>Bacillati</taxon>
        <taxon>Actinomycetota</taxon>
        <taxon>Actinomycetes</taxon>
        <taxon>Cryptosporangiales</taxon>
        <taxon>Cryptosporangiaceae</taxon>
        <taxon>Cryptosporangium</taxon>
    </lineage>
</organism>
<dbReference type="AlphaFoldDB" id="A0A1M7QSY1"/>
<accession>A0A1M7QSY1</accession>
<dbReference type="Pfam" id="PF10282">
    <property type="entry name" value="Lactonase"/>
    <property type="match status" value="1"/>
</dbReference>
<evidence type="ECO:0000256" key="1">
    <source>
        <dbReference type="ARBA" id="ARBA00005564"/>
    </source>
</evidence>
<dbReference type="InterPro" id="IPR019405">
    <property type="entry name" value="Lactonase_7-beta_prop"/>
</dbReference>
<gene>
    <name evidence="2" type="ORF">SAMN05443668_105277</name>
</gene>
<comment type="similarity">
    <text evidence="1">Belongs to the cycloisomerase 2 family.</text>
</comment>
<dbReference type="STRING" id="134849.SAMN05443668_105277"/>